<sequence length="201" mass="23284">MQLLHDIRRLKRRFDETAALDFFNASGREAAEECIAKLEARTQERQPSETGQTPLSLSALHGRVWVTRKGMHIDRIASAWLIRRFIDTEAAFRFVSPQTYQHRATELRFDMFDAEFTHEGERCTFEVLLERTGLTNPALQAIAEIVHDIDIKDEKFQREEAVGIDRLIAGLAMTHEADEDRLARGSAVFDDLYAYFQRQQR</sequence>
<name>W4LD11_9BACT</name>
<dbReference type="Proteomes" id="UP000019140">
    <property type="component" value="Unassembled WGS sequence"/>
</dbReference>
<accession>W4LD11</accession>
<dbReference type="HOGENOM" id="CLU_1357141_0_0_7"/>
<organism evidence="2 3">
    <name type="scientific">Candidatus Entotheonella gemina</name>
    <dbReference type="NCBI Taxonomy" id="1429439"/>
    <lineage>
        <taxon>Bacteria</taxon>
        <taxon>Pseudomonadati</taxon>
        <taxon>Nitrospinota/Tectimicrobiota group</taxon>
        <taxon>Candidatus Tectimicrobiota</taxon>
        <taxon>Candidatus Entotheonellia</taxon>
        <taxon>Candidatus Entotheonellales</taxon>
        <taxon>Candidatus Entotheonellaceae</taxon>
        <taxon>Candidatus Entotheonella</taxon>
    </lineage>
</organism>
<dbReference type="AlphaFoldDB" id="W4LD11"/>
<feature type="domain" description="ChrB C-terminal" evidence="1">
    <location>
        <begin position="65"/>
        <end position="196"/>
    </location>
</feature>
<evidence type="ECO:0000313" key="2">
    <source>
        <dbReference type="EMBL" id="ETW95206.1"/>
    </source>
</evidence>
<reference evidence="2 3" key="1">
    <citation type="journal article" date="2014" name="Nature">
        <title>An environmental bacterial taxon with a large and distinct metabolic repertoire.</title>
        <authorList>
            <person name="Wilson M.C."/>
            <person name="Mori T."/>
            <person name="Ruckert C."/>
            <person name="Uria A.R."/>
            <person name="Helf M.J."/>
            <person name="Takada K."/>
            <person name="Gernert C."/>
            <person name="Steffens U.A."/>
            <person name="Heycke N."/>
            <person name="Schmitt S."/>
            <person name="Rinke C."/>
            <person name="Helfrich E.J."/>
            <person name="Brachmann A.O."/>
            <person name="Gurgui C."/>
            <person name="Wakimoto T."/>
            <person name="Kracht M."/>
            <person name="Crusemann M."/>
            <person name="Hentschel U."/>
            <person name="Abe I."/>
            <person name="Matsunaga S."/>
            <person name="Kalinowski J."/>
            <person name="Takeyama H."/>
            <person name="Piel J."/>
        </authorList>
    </citation>
    <scope>NUCLEOTIDE SEQUENCE [LARGE SCALE GENOMIC DNA]</scope>
    <source>
        <strain evidence="3">TSY2</strain>
    </source>
</reference>
<dbReference type="InterPro" id="IPR018634">
    <property type="entry name" value="ChrB_C"/>
</dbReference>
<dbReference type="PATRIC" id="fig|1429439.4.peg.8023"/>
<dbReference type="Pfam" id="PF09828">
    <property type="entry name" value="ChrB_C"/>
    <property type="match status" value="1"/>
</dbReference>
<keyword evidence="3" id="KW-1185">Reference proteome</keyword>
<feature type="non-terminal residue" evidence="2">
    <location>
        <position position="1"/>
    </location>
</feature>
<dbReference type="EMBL" id="AZHX01002345">
    <property type="protein sequence ID" value="ETW95206.1"/>
    <property type="molecule type" value="Genomic_DNA"/>
</dbReference>
<gene>
    <name evidence="2" type="ORF">ETSY2_48490</name>
</gene>
<evidence type="ECO:0000259" key="1">
    <source>
        <dbReference type="Pfam" id="PF09828"/>
    </source>
</evidence>
<comment type="caution">
    <text evidence="2">The sequence shown here is derived from an EMBL/GenBank/DDBJ whole genome shotgun (WGS) entry which is preliminary data.</text>
</comment>
<proteinExistence type="predicted"/>
<evidence type="ECO:0000313" key="3">
    <source>
        <dbReference type="Proteomes" id="UP000019140"/>
    </source>
</evidence>
<protein>
    <recommendedName>
        <fullName evidence="1">ChrB C-terminal domain-containing protein</fullName>
    </recommendedName>
</protein>